<protein>
    <submittedName>
        <fullName evidence="15">Structural maintenance of chromosomes protein 6</fullName>
    </submittedName>
</protein>
<evidence type="ECO:0000256" key="6">
    <source>
        <dbReference type="ARBA" id="ARBA00022763"/>
    </source>
</evidence>
<evidence type="ECO:0000259" key="14">
    <source>
        <dbReference type="Pfam" id="PF13476"/>
    </source>
</evidence>
<accession>A0AAV3Y2M1</accession>
<dbReference type="EMBL" id="BLXT01000468">
    <property type="protein sequence ID" value="GFN77299.1"/>
    <property type="molecule type" value="Genomic_DNA"/>
</dbReference>
<evidence type="ECO:0000256" key="10">
    <source>
        <dbReference type="ARBA" id="ARBA00023204"/>
    </source>
</evidence>
<gene>
    <name evidence="15" type="ORF">PoB_000380500</name>
</gene>
<feature type="coiled-coil region" evidence="12">
    <location>
        <begin position="716"/>
        <end position="855"/>
    </location>
</feature>
<dbReference type="GO" id="GO:0005524">
    <property type="term" value="F:ATP binding"/>
    <property type="evidence" value="ECO:0007669"/>
    <property type="project" value="UniProtKB-KW"/>
</dbReference>
<keyword evidence="4" id="KW-0158">Chromosome</keyword>
<dbReference type="Gene3D" id="1.20.5.340">
    <property type="match status" value="1"/>
</dbReference>
<dbReference type="PANTHER" id="PTHR19306:SF6">
    <property type="entry name" value="STRUCTURAL MAINTENANCE OF CHROMOSOMES PROTEIN 6"/>
    <property type="match status" value="1"/>
</dbReference>
<dbReference type="GO" id="GO:0030915">
    <property type="term" value="C:Smc5-Smc6 complex"/>
    <property type="evidence" value="ECO:0007669"/>
    <property type="project" value="TreeGrafter"/>
</dbReference>
<dbReference type="InterPro" id="IPR027417">
    <property type="entry name" value="P-loop_NTPase"/>
</dbReference>
<organism evidence="15 16">
    <name type="scientific">Plakobranchus ocellatus</name>
    <dbReference type="NCBI Taxonomy" id="259542"/>
    <lineage>
        <taxon>Eukaryota</taxon>
        <taxon>Metazoa</taxon>
        <taxon>Spiralia</taxon>
        <taxon>Lophotrochozoa</taxon>
        <taxon>Mollusca</taxon>
        <taxon>Gastropoda</taxon>
        <taxon>Heterobranchia</taxon>
        <taxon>Euthyneura</taxon>
        <taxon>Panpulmonata</taxon>
        <taxon>Sacoglossa</taxon>
        <taxon>Placobranchoidea</taxon>
        <taxon>Plakobranchidae</taxon>
        <taxon>Plakobranchus</taxon>
    </lineage>
</organism>
<evidence type="ECO:0000256" key="11">
    <source>
        <dbReference type="ARBA" id="ARBA00023242"/>
    </source>
</evidence>
<evidence type="ECO:0000256" key="3">
    <source>
        <dbReference type="ARBA" id="ARBA00006793"/>
    </source>
</evidence>
<evidence type="ECO:0000256" key="5">
    <source>
        <dbReference type="ARBA" id="ARBA00022741"/>
    </source>
</evidence>
<dbReference type="SUPFAM" id="SSF57997">
    <property type="entry name" value="Tropomyosin"/>
    <property type="match status" value="1"/>
</dbReference>
<evidence type="ECO:0000256" key="7">
    <source>
        <dbReference type="ARBA" id="ARBA00022840"/>
    </source>
</evidence>
<keyword evidence="5" id="KW-0547">Nucleotide-binding</keyword>
<dbReference type="Proteomes" id="UP000735302">
    <property type="component" value="Unassembled WGS sequence"/>
</dbReference>
<keyword evidence="8 12" id="KW-0175">Coiled coil</keyword>
<dbReference type="PANTHER" id="PTHR19306">
    <property type="entry name" value="STRUCTURAL MAINTENANCE OF CHROMOSOMES 5,6 SMC5, SMC6"/>
    <property type="match status" value="1"/>
</dbReference>
<dbReference type="Gene3D" id="3.40.50.300">
    <property type="entry name" value="P-loop containing nucleotide triphosphate hydrolases"/>
    <property type="match status" value="1"/>
</dbReference>
<keyword evidence="16" id="KW-1185">Reference proteome</keyword>
<feature type="non-terminal residue" evidence="15">
    <location>
        <position position="926"/>
    </location>
</feature>
<name>A0AAV3Y2M1_9GAST</name>
<feature type="region of interest" description="Disordered" evidence="13">
    <location>
        <begin position="1"/>
        <end position="41"/>
    </location>
</feature>
<comment type="similarity">
    <text evidence="3">Belongs to the SMC family. SMC6 subfamily.</text>
</comment>
<evidence type="ECO:0000313" key="16">
    <source>
        <dbReference type="Proteomes" id="UP000735302"/>
    </source>
</evidence>
<keyword evidence="7" id="KW-0067">ATP-binding</keyword>
<evidence type="ECO:0000256" key="12">
    <source>
        <dbReference type="SAM" id="Coils"/>
    </source>
</evidence>
<dbReference type="GO" id="GO:0005634">
    <property type="term" value="C:nucleus"/>
    <property type="evidence" value="ECO:0007669"/>
    <property type="project" value="UniProtKB-SubCell"/>
</dbReference>
<feature type="coiled-coil region" evidence="12">
    <location>
        <begin position="383"/>
        <end position="439"/>
    </location>
</feature>
<dbReference type="GO" id="GO:0003697">
    <property type="term" value="F:single-stranded DNA binding"/>
    <property type="evidence" value="ECO:0007669"/>
    <property type="project" value="TreeGrafter"/>
</dbReference>
<keyword evidence="9" id="KW-0233">DNA recombination</keyword>
<dbReference type="GO" id="GO:0035861">
    <property type="term" value="C:site of double-strand break"/>
    <property type="evidence" value="ECO:0007669"/>
    <property type="project" value="TreeGrafter"/>
</dbReference>
<evidence type="ECO:0000256" key="2">
    <source>
        <dbReference type="ARBA" id="ARBA00004286"/>
    </source>
</evidence>
<proteinExistence type="inferred from homology"/>
<dbReference type="GO" id="GO:0003684">
    <property type="term" value="F:damaged DNA binding"/>
    <property type="evidence" value="ECO:0007669"/>
    <property type="project" value="TreeGrafter"/>
</dbReference>
<evidence type="ECO:0000256" key="8">
    <source>
        <dbReference type="ARBA" id="ARBA00023054"/>
    </source>
</evidence>
<keyword evidence="10" id="KW-0234">DNA repair</keyword>
<dbReference type="GO" id="GO:0000724">
    <property type="term" value="P:double-strand break repair via homologous recombination"/>
    <property type="evidence" value="ECO:0007669"/>
    <property type="project" value="TreeGrafter"/>
</dbReference>
<feature type="coiled-coil region" evidence="12">
    <location>
        <begin position="313"/>
        <end position="347"/>
    </location>
</feature>
<dbReference type="AlphaFoldDB" id="A0AAV3Y2M1"/>
<dbReference type="GO" id="GO:0016887">
    <property type="term" value="F:ATP hydrolysis activity"/>
    <property type="evidence" value="ECO:0007669"/>
    <property type="project" value="InterPro"/>
</dbReference>
<keyword evidence="11" id="KW-0539">Nucleus</keyword>
<dbReference type="Pfam" id="PF13476">
    <property type="entry name" value="AAA_23"/>
    <property type="match status" value="1"/>
</dbReference>
<evidence type="ECO:0000313" key="15">
    <source>
        <dbReference type="EMBL" id="GFN77299.1"/>
    </source>
</evidence>
<keyword evidence="6" id="KW-0227">DNA damage</keyword>
<evidence type="ECO:0000256" key="1">
    <source>
        <dbReference type="ARBA" id="ARBA00004123"/>
    </source>
</evidence>
<comment type="subcellular location">
    <subcellularLocation>
        <location evidence="2">Chromosome</location>
    </subcellularLocation>
    <subcellularLocation>
        <location evidence="1">Nucleus</location>
    </subcellularLocation>
</comment>
<evidence type="ECO:0000256" key="9">
    <source>
        <dbReference type="ARBA" id="ARBA00023172"/>
    </source>
</evidence>
<evidence type="ECO:0000256" key="13">
    <source>
        <dbReference type="SAM" id="MobiDB-lite"/>
    </source>
</evidence>
<feature type="domain" description="Rad50/SbcC-type AAA" evidence="14">
    <location>
        <begin position="67"/>
        <end position="294"/>
    </location>
</feature>
<evidence type="ECO:0000256" key="4">
    <source>
        <dbReference type="ARBA" id="ARBA00022454"/>
    </source>
</evidence>
<sequence length="926" mass="106692">MSKRELCEPGHAPKPKKLKTTVTSVDSDSSDNETRESTQCDSMVESSMVEATLLSEKEGPMPGVIRRITLHNFMCHNHLEVRLGPHVNFIVGRNGSGKSAVVTALVVGLGGNAGITGRGKTIKNFVKSGKRDAWIEVCMNNKGRDSYKHHLYGDKIIIKRKFSVDGRGSYSIHSESEQHVSSRRDELLHITDHFNIQVDNPISVLNQDTSRNFLNSKSPADKFKFFMKATQLEQMSQDYREVHKHKESAMQDIVSKKQTLDTMRKDVKVWESKYKNLAALSELKIKVTKLKNELAWALVADRERGMIPLEKTLKNEEAALPRFVRKVEEAKNEQEGWEVRLKDLEQRVMDCSKAVRDLQPLLDARHKDVASAKQNLAPVQNQMKVIDRELRSARAECKQCEERIEELKTIASRDYDADRSRREQQIASLQKKLEEVSSKQRVTQHEMTLYGANVSLGRTELAAIETQIKPKGNKLREVKMSLQTLQAAKNDRIQRFGAWMPAVMTAINTHKKQFHKLPVGPLGAKFELKASQWALALECCLKNLVSSFVCHDHHDEKILEDIFNKHCPRGRRPTIITSAFGKVKCAEFKCVLDVIKCKDPVVINTLIDQRGIENVLLIEDPNVARNVMMRKPPQNARECFTAGGDQAFCQPTFRYYSSDKTTVRFLMADVQAQIELLKTEEIKIQGELDSLMQQKISKQAEIVTNEKLEKGCQTQINRAKEEIRGFEFEIRELQSVEDPEPIDVHTLEEEVNEYNRKIEKLQSQRHAMLEKKTTGETRLQEAKEKLEQVETEIREKSDDGIPLQEEIRQTQIELETARSNRRHYATKLKEQEKKINEIKRNLESYKKDIESDRNKASQICEPINTRRMPDDIENEINQIQRRITEEEKVQGSEQEITETFRQKRETYERRNKEVQQLKNFLGKLDE</sequence>
<dbReference type="InterPro" id="IPR038729">
    <property type="entry name" value="Rad50/SbcC_AAA"/>
</dbReference>
<reference evidence="15 16" key="1">
    <citation type="journal article" date="2021" name="Elife">
        <title>Chloroplast acquisition without the gene transfer in kleptoplastic sea slugs, Plakobranchus ocellatus.</title>
        <authorList>
            <person name="Maeda T."/>
            <person name="Takahashi S."/>
            <person name="Yoshida T."/>
            <person name="Shimamura S."/>
            <person name="Takaki Y."/>
            <person name="Nagai Y."/>
            <person name="Toyoda A."/>
            <person name="Suzuki Y."/>
            <person name="Arimoto A."/>
            <person name="Ishii H."/>
            <person name="Satoh N."/>
            <person name="Nishiyama T."/>
            <person name="Hasebe M."/>
            <person name="Maruyama T."/>
            <person name="Minagawa J."/>
            <person name="Obokata J."/>
            <person name="Shigenobu S."/>
        </authorList>
    </citation>
    <scope>NUCLEOTIDE SEQUENCE [LARGE SCALE GENOMIC DNA]</scope>
</reference>
<dbReference type="SUPFAM" id="SSF52540">
    <property type="entry name" value="P-loop containing nucleoside triphosphate hydrolases"/>
    <property type="match status" value="1"/>
</dbReference>
<comment type="caution">
    <text evidence="15">The sequence shown here is derived from an EMBL/GenBank/DDBJ whole genome shotgun (WGS) entry which is preliminary data.</text>
</comment>